<dbReference type="CDD" id="cd12148">
    <property type="entry name" value="fungal_TF_MHR"/>
    <property type="match status" value="1"/>
</dbReference>
<dbReference type="SUPFAM" id="SSF57701">
    <property type="entry name" value="Zn2/Cys6 DNA-binding domain"/>
    <property type="match status" value="1"/>
</dbReference>
<dbReference type="PANTHER" id="PTHR31001">
    <property type="entry name" value="UNCHARACTERIZED TRANSCRIPTIONAL REGULATORY PROTEIN"/>
    <property type="match status" value="1"/>
</dbReference>
<keyword evidence="7" id="KW-1185">Reference proteome</keyword>
<dbReference type="GO" id="GO:0000981">
    <property type="term" value="F:DNA-binding transcription factor activity, RNA polymerase II-specific"/>
    <property type="evidence" value="ECO:0007669"/>
    <property type="project" value="InterPro"/>
</dbReference>
<comment type="caution">
    <text evidence="6">The sequence shown here is derived from an EMBL/GenBank/DDBJ whole genome shotgun (WGS) entry which is preliminary data.</text>
</comment>
<accession>A0A8H6CFP6</accession>
<dbReference type="PROSITE" id="PS00463">
    <property type="entry name" value="ZN2_CY6_FUNGAL_1"/>
    <property type="match status" value="1"/>
</dbReference>
<organism evidence="6 7">
    <name type="scientific">Letharia lupina</name>
    <dbReference type="NCBI Taxonomy" id="560253"/>
    <lineage>
        <taxon>Eukaryota</taxon>
        <taxon>Fungi</taxon>
        <taxon>Dikarya</taxon>
        <taxon>Ascomycota</taxon>
        <taxon>Pezizomycotina</taxon>
        <taxon>Lecanoromycetes</taxon>
        <taxon>OSLEUM clade</taxon>
        <taxon>Lecanoromycetidae</taxon>
        <taxon>Lecanorales</taxon>
        <taxon>Lecanorineae</taxon>
        <taxon>Parmeliaceae</taxon>
        <taxon>Letharia</taxon>
    </lineage>
</organism>
<comment type="subcellular location">
    <subcellularLocation>
        <location evidence="1">Nucleus</location>
    </subcellularLocation>
</comment>
<gene>
    <name evidence="6" type="ORF">HO133_001472</name>
</gene>
<sequence>MQKARTASSEKQKVTLSCEQCRQRKTRCDKTHPCGACQRSDLECTLVRRYRLPRGRAGTDNIKDADLNNRVAKLENILTDLQSSGNSRAVQSELLEQKASLNNEGVDGSFWAALNDEVAGIRETLEEFPDDESDDLYQSTLPSADNGSSSQDFDMILFGASSCVVNPALLDLPPKSMLIALLETYVYRVDSVLKVSHVPSLRKLLLSEEPVSAEPLDCPSREALKFAMCFTAVCTMTEVESRKMFMEEKDKIINRFRLATEVMLSRAKLLTTSDITVLQAFVIYLAGRRTCTGYKKIWTLIASAVRIGQSLGLDNDEGRFRTPFQLEIRRRVWYSIGLLDMQAAFDGGSHSVIAHNGLLGRPPLNMDDSAMSSAFSRSVFVEQPGLTDMSFSCMTHEGLICWRRLTHVPTNSEGQPVKIRQDWTNRSKIVIDWEQRMNERYLKHCDTTQPFQRFMKIVGQDMIVSMRLLERRPMHRLFRAGPPPADDFNVLEVATDVVEASILKFTDPSLAPWSWFAWVKWYILAVVLAELCGNGNGALIDRAWRVAEEAFAKFSDLVIDVLWRSVERLMQKARSTRDRSRVSSPPISAPFYSGPTSSPGKPRPSRFNKEENRFRDNEWTWHANMRAHDRISQAVQNPEPPSETGQSKPQLLAMDIDSFVPETRVDESEYMSWVNWESFVQDVGNFNEQDMLASFVV</sequence>
<reference evidence="6 7" key="1">
    <citation type="journal article" date="2020" name="Genomics">
        <title>Complete, high-quality genomes from long-read metagenomic sequencing of two wolf lichen thalli reveals enigmatic genome architecture.</title>
        <authorList>
            <person name="McKenzie S.K."/>
            <person name="Walston R.F."/>
            <person name="Allen J.L."/>
        </authorList>
    </citation>
    <scope>NUCLEOTIDE SEQUENCE [LARGE SCALE GENOMIC DNA]</scope>
    <source>
        <strain evidence="6">WasteWater1</strain>
    </source>
</reference>
<protein>
    <recommendedName>
        <fullName evidence="5">Zn(2)-C6 fungal-type domain-containing protein</fullName>
    </recommendedName>
</protein>
<dbReference type="Pfam" id="PF04082">
    <property type="entry name" value="Fungal_trans"/>
    <property type="match status" value="1"/>
</dbReference>
<proteinExistence type="predicted"/>
<dbReference type="GO" id="GO:0005634">
    <property type="term" value="C:nucleus"/>
    <property type="evidence" value="ECO:0007669"/>
    <property type="project" value="UniProtKB-SubCell"/>
</dbReference>
<dbReference type="InterPro" id="IPR007219">
    <property type="entry name" value="XnlR_reg_dom"/>
</dbReference>
<dbReference type="SMART" id="SM00906">
    <property type="entry name" value="Fungal_trans"/>
    <property type="match status" value="1"/>
</dbReference>
<name>A0A8H6CFP6_9LECA</name>
<keyword evidence="3" id="KW-0539">Nucleus</keyword>
<dbReference type="RefSeq" id="XP_037151821.1">
    <property type="nucleotide sequence ID" value="XM_037292402.1"/>
</dbReference>
<dbReference type="CDD" id="cd00067">
    <property type="entry name" value="GAL4"/>
    <property type="match status" value="1"/>
</dbReference>
<dbReference type="GO" id="GO:0008270">
    <property type="term" value="F:zinc ion binding"/>
    <property type="evidence" value="ECO:0007669"/>
    <property type="project" value="InterPro"/>
</dbReference>
<dbReference type="GO" id="GO:0003677">
    <property type="term" value="F:DNA binding"/>
    <property type="evidence" value="ECO:0007669"/>
    <property type="project" value="InterPro"/>
</dbReference>
<dbReference type="InterPro" id="IPR001138">
    <property type="entry name" value="Zn2Cys6_DnaBD"/>
</dbReference>
<dbReference type="SMART" id="SM00066">
    <property type="entry name" value="GAL4"/>
    <property type="match status" value="1"/>
</dbReference>
<evidence type="ECO:0000256" key="4">
    <source>
        <dbReference type="SAM" id="MobiDB-lite"/>
    </source>
</evidence>
<evidence type="ECO:0000256" key="3">
    <source>
        <dbReference type="ARBA" id="ARBA00023242"/>
    </source>
</evidence>
<evidence type="ECO:0000313" key="6">
    <source>
        <dbReference type="EMBL" id="KAF6222386.1"/>
    </source>
</evidence>
<evidence type="ECO:0000256" key="2">
    <source>
        <dbReference type="ARBA" id="ARBA00022723"/>
    </source>
</evidence>
<dbReference type="Pfam" id="PF00172">
    <property type="entry name" value="Zn_clus"/>
    <property type="match status" value="1"/>
</dbReference>
<dbReference type="EMBL" id="JACCJB010000012">
    <property type="protein sequence ID" value="KAF6222386.1"/>
    <property type="molecule type" value="Genomic_DNA"/>
</dbReference>
<dbReference type="AlphaFoldDB" id="A0A8H6CFP6"/>
<evidence type="ECO:0000259" key="5">
    <source>
        <dbReference type="PROSITE" id="PS50048"/>
    </source>
</evidence>
<dbReference type="GeneID" id="59329888"/>
<keyword evidence="2" id="KW-0479">Metal-binding</keyword>
<evidence type="ECO:0000313" key="7">
    <source>
        <dbReference type="Proteomes" id="UP000593566"/>
    </source>
</evidence>
<dbReference type="GO" id="GO:0006351">
    <property type="term" value="P:DNA-templated transcription"/>
    <property type="evidence" value="ECO:0007669"/>
    <property type="project" value="InterPro"/>
</dbReference>
<dbReference type="PANTHER" id="PTHR31001:SF50">
    <property type="entry name" value="ZN(II)2CYS6 TRANSCRIPTION FACTOR (EUROFUNG)"/>
    <property type="match status" value="1"/>
</dbReference>
<evidence type="ECO:0000256" key="1">
    <source>
        <dbReference type="ARBA" id="ARBA00004123"/>
    </source>
</evidence>
<feature type="domain" description="Zn(2)-C6 fungal-type" evidence="5">
    <location>
        <begin position="17"/>
        <end position="46"/>
    </location>
</feature>
<dbReference type="InterPro" id="IPR050613">
    <property type="entry name" value="Sec_Metabolite_Reg"/>
</dbReference>
<dbReference type="Gene3D" id="4.10.240.10">
    <property type="entry name" value="Zn(2)-C6 fungal-type DNA-binding domain"/>
    <property type="match status" value="1"/>
</dbReference>
<dbReference type="InterPro" id="IPR036864">
    <property type="entry name" value="Zn2-C6_fun-type_DNA-bd_sf"/>
</dbReference>
<dbReference type="PROSITE" id="PS50048">
    <property type="entry name" value="ZN2_CY6_FUNGAL_2"/>
    <property type="match status" value="1"/>
</dbReference>
<dbReference type="Proteomes" id="UP000593566">
    <property type="component" value="Unassembled WGS sequence"/>
</dbReference>
<feature type="region of interest" description="Disordered" evidence="4">
    <location>
        <begin position="574"/>
        <end position="609"/>
    </location>
</feature>